<dbReference type="PANTHER" id="PTHR21666:SF263">
    <property type="entry name" value="MUREIN HYDROLASE ACTIVATOR NLPD"/>
    <property type="match status" value="1"/>
</dbReference>
<dbReference type="InterPro" id="IPR050570">
    <property type="entry name" value="Cell_wall_metabolism_enzyme"/>
</dbReference>
<protein>
    <recommendedName>
        <fullName evidence="4">LysM domain-containing protein</fullName>
    </recommendedName>
</protein>
<dbReference type="RefSeq" id="WP_188764132.1">
    <property type="nucleotide sequence ID" value="NZ_BMJM01000015.1"/>
</dbReference>
<dbReference type="PANTHER" id="PTHR21666">
    <property type="entry name" value="PEPTIDASE-RELATED"/>
    <property type="match status" value="1"/>
</dbReference>
<dbReference type="InterPro" id="IPR036779">
    <property type="entry name" value="LysM_dom_sf"/>
</dbReference>
<dbReference type="EMBL" id="BMJM01000015">
    <property type="protein sequence ID" value="GGE21170.1"/>
    <property type="molecule type" value="Genomic_DNA"/>
</dbReference>
<evidence type="ECO:0000256" key="1">
    <source>
        <dbReference type="ARBA" id="ARBA00038420"/>
    </source>
</evidence>
<proteinExistence type="inferred from homology"/>
<reference evidence="5" key="2">
    <citation type="submission" date="2020-09" db="EMBL/GenBank/DDBJ databases">
        <authorList>
            <person name="Sun Q."/>
            <person name="Zhou Y."/>
        </authorList>
    </citation>
    <scope>NUCLEOTIDE SEQUENCE</scope>
    <source>
        <strain evidence="5">CGMCC 1.15519</strain>
    </source>
</reference>
<feature type="domain" description="LysM" evidence="4">
    <location>
        <begin position="69"/>
        <end position="113"/>
    </location>
</feature>
<name>A0A917EDA5_9SPHN</name>
<sequence>MSPRRLPCAPVPGILLGALLALGACAGDKRDAARSPAPPKTATKAAAPARPAWQARRVVPDAIVTPQGRLHTVKSGETGISIARAYGVSWEGVAASNRLKPPYVLEVGDKLLLPSARQAAAQVAAMSLEDRAKAFDLTIDDIVTGGEPAERPATYPPNPKPGAIPAGQRPATSPQRTASLPAIPANPRANGESLFHWPVDGRIVSGFGAKPGGRFNDGVNLKASAGSPVRAAADGVVAYAGDAIPGFGNLVLVKHAGDYVTAYAHNENLLVTRGKRVSQGDVLARVGSTGAVTEPQVHFEIRKGRTPIDPVKVIGGR</sequence>
<dbReference type="CDD" id="cd12797">
    <property type="entry name" value="M23_peptidase"/>
    <property type="match status" value="1"/>
</dbReference>
<keyword evidence="3" id="KW-0732">Signal</keyword>
<evidence type="ECO:0000313" key="6">
    <source>
        <dbReference type="Proteomes" id="UP000635071"/>
    </source>
</evidence>
<dbReference type="GO" id="GO:0004222">
    <property type="term" value="F:metalloendopeptidase activity"/>
    <property type="evidence" value="ECO:0007669"/>
    <property type="project" value="TreeGrafter"/>
</dbReference>
<evidence type="ECO:0000256" key="3">
    <source>
        <dbReference type="SAM" id="SignalP"/>
    </source>
</evidence>
<dbReference type="PROSITE" id="PS51257">
    <property type="entry name" value="PROKAR_LIPOPROTEIN"/>
    <property type="match status" value="1"/>
</dbReference>
<feature type="region of interest" description="Disordered" evidence="2">
    <location>
        <begin position="145"/>
        <end position="183"/>
    </location>
</feature>
<dbReference type="Pfam" id="PF01551">
    <property type="entry name" value="Peptidase_M23"/>
    <property type="match status" value="1"/>
</dbReference>
<evidence type="ECO:0000313" key="5">
    <source>
        <dbReference type="EMBL" id="GGE21170.1"/>
    </source>
</evidence>
<feature type="region of interest" description="Disordered" evidence="2">
    <location>
        <begin position="29"/>
        <end position="52"/>
    </location>
</feature>
<dbReference type="SUPFAM" id="SSF51261">
    <property type="entry name" value="Duplicated hybrid motif"/>
    <property type="match status" value="1"/>
</dbReference>
<feature type="signal peptide" evidence="3">
    <location>
        <begin position="1"/>
        <end position="26"/>
    </location>
</feature>
<gene>
    <name evidence="5" type="ORF">GCM10011529_29750</name>
</gene>
<evidence type="ECO:0000256" key="2">
    <source>
        <dbReference type="SAM" id="MobiDB-lite"/>
    </source>
</evidence>
<dbReference type="Gene3D" id="3.10.350.10">
    <property type="entry name" value="LysM domain"/>
    <property type="match status" value="1"/>
</dbReference>
<accession>A0A917EDA5</accession>
<reference evidence="5" key="1">
    <citation type="journal article" date="2014" name="Int. J. Syst. Evol. Microbiol.">
        <title>Complete genome sequence of Corynebacterium casei LMG S-19264T (=DSM 44701T), isolated from a smear-ripened cheese.</title>
        <authorList>
            <consortium name="US DOE Joint Genome Institute (JGI-PGF)"/>
            <person name="Walter F."/>
            <person name="Albersmeier A."/>
            <person name="Kalinowski J."/>
            <person name="Ruckert C."/>
        </authorList>
    </citation>
    <scope>NUCLEOTIDE SEQUENCE</scope>
    <source>
        <strain evidence="5">CGMCC 1.15519</strain>
    </source>
</reference>
<comment type="similarity">
    <text evidence="1">Belongs to the E.coli NlpD/Haemophilus LppB family.</text>
</comment>
<dbReference type="Gene3D" id="2.70.70.10">
    <property type="entry name" value="Glucose Permease (Domain IIA)"/>
    <property type="match status" value="1"/>
</dbReference>
<dbReference type="CDD" id="cd00118">
    <property type="entry name" value="LysM"/>
    <property type="match status" value="1"/>
</dbReference>
<dbReference type="Pfam" id="PF01476">
    <property type="entry name" value="LysM"/>
    <property type="match status" value="1"/>
</dbReference>
<dbReference type="InterPro" id="IPR018392">
    <property type="entry name" value="LysM"/>
</dbReference>
<dbReference type="SMART" id="SM00257">
    <property type="entry name" value="LysM"/>
    <property type="match status" value="1"/>
</dbReference>
<dbReference type="InterPro" id="IPR016047">
    <property type="entry name" value="M23ase_b-sheet_dom"/>
</dbReference>
<dbReference type="Proteomes" id="UP000635071">
    <property type="component" value="Unassembled WGS sequence"/>
</dbReference>
<dbReference type="AlphaFoldDB" id="A0A917EDA5"/>
<organism evidence="5 6">
    <name type="scientific">Sandarakinorhabdus glacialis</name>
    <dbReference type="NCBI Taxonomy" id="1614636"/>
    <lineage>
        <taxon>Bacteria</taxon>
        <taxon>Pseudomonadati</taxon>
        <taxon>Pseudomonadota</taxon>
        <taxon>Alphaproteobacteria</taxon>
        <taxon>Sphingomonadales</taxon>
        <taxon>Sphingosinicellaceae</taxon>
        <taxon>Sandarakinorhabdus</taxon>
    </lineage>
</organism>
<comment type="caution">
    <text evidence="5">The sequence shown here is derived from an EMBL/GenBank/DDBJ whole genome shotgun (WGS) entry which is preliminary data.</text>
</comment>
<feature type="compositionally biased region" description="Low complexity" evidence="2">
    <location>
        <begin position="40"/>
        <end position="52"/>
    </location>
</feature>
<dbReference type="PROSITE" id="PS51782">
    <property type="entry name" value="LYSM"/>
    <property type="match status" value="1"/>
</dbReference>
<dbReference type="InterPro" id="IPR011055">
    <property type="entry name" value="Dup_hybrid_motif"/>
</dbReference>
<feature type="chain" id="PRO_5037869644" description="LysM domain-containing protein" evidence="3">
    <location>
        <begin position="27"/>
        <end position="317"/>
    </location>
</feature>
<evidence type="ECO:0000259" key="4">
    <source>
        <dbReference type="PROSITE" id="PS51782"/>
    </source>
</evidence>
<keyword evidence="6" id="KW-1185">Reference proteome</keyword>